<dbReference type="RefSeq" id="WP_132188662.1">
    <property type="nucleotide sequence ID" value="NZ_SLWM01000004.1"/>
</dbReference>
<gene>
    <name evidence="1" type="ORF">EV644_104329</name>
</gene>
<evidence type="ECO:0000313" key="1">
    <source>
        <dbReference type="EMBL" id="TCO25825.1"/>
    </source>
</evidence>
<dbReference type="GO" id="GO:0004601">
    <property type="term" value="F:peroxidase activity"/>
    <property type="evidence" value="ECO:0007669"/>
    <property type="project" value="UniProtKB-KW"/>
</dbReference>
<keyword evidence="1" id="KW-0560">Oxidoreductase</keyword>
<dbReference type="InterPro" id="IPR029032">
    <property type="entry name" value="AhpD-like"/>
</dbReference>
<name>A0ABY2BN31_9ACTN</name>
<protein>
    <submittedName>
        <fullName evidence="1">Peroxidase-related enzyme</fullName>
    </submittedName>
</protein>
<dbReference type="SUPFAM" id="SSF69118">
    <property type="entry name" value="AhpD-like"/>
    <property type="match status" value="1"/>
</dbReference>
<dbReference type="PANTHER" id="PTHR35446">
    <property type="entry name" value="SI:CH211-175M2.5"/>
    <property type="match status" value="1"/>
</dbReference>
<accession>A0ABY2BN31</accession>
<dbReference type="Gene3D" id="1.20.1290.10">
    <property type="entry name" value="AhpD-like"/>
    <property type="match status" value="1"/>
</dbReference>
<dbReference type="PANTHER" id="PTHR35446:SF2">
    <property type="entry name" value="CARBOXYMUCONOLACTONE DECARBOXYLASE-LIKE DOMAIN-CONTAINING PROTEIN"/>
    <property type="match status" value="1"/>
</dbReference>
<evidence type="ECO:0000313" key="2">
    <source>
        <dbReference type="Proteomes" id="UP000295818"/>
    </source>
</evidence>
<dbReference type="Proteomes" id="UP000295818">
    <property type="component" value="Unassembled WGS sequence"/>
</dbReference>
<dbReference type="EMBL" id="SLWM01000004">
    <property type="protein sequence ID" value="TCO25825.1"/>
    <property type="molecule type" value="Genomic_DNA"/>
</dbReference>
<organism evidence="1 2">
    <name type="scientific">Kribbella orskensis</name>
    <dbReference type="NCBI Taxonomy" id="2512216"/>
    <lineage>
        <taxon>Bacteria</taxon>
        <taxon>Bacillati</taxon>
        <taxon>Actinomycetota</taxon>
        <taxon>Actinomycetes</taxon>
        <taxon>Propionibacteriales</taxon>
        <taxon>Kribbellaceae</taxon>
        <taxon>Kribbella</taxon>
    </lineage>
</organism>
<proteinExistence type="predicted"/>
<reference evidence="1 2" key="1">
    <citation type="journal article" date="2015" name="Stand. Genomic Sci.">
        <title>Genomic Encyclopedia of Bacterial and Archaeal Type Strains, Phase III: the genomes of soil and plant-associated and newly described type strains.</title>
        <authorList>
            <person name="Whitman W.B."/>
            <person name="Woyke T."/>
            <person name="Klenk H.P."/>
            <person name="Zhou Y."/>
            <person name="Lilburn T.G."/>
            <person name="Beck B.J."/>
            <person name="De Vos P."/>
            <person name="Vandamme P."/>
            <person name="Eisen J.A."/>
            <person name="Garrity G."/>
            <person name="Hugenholtz P."/>
            <person name="Kyrpides N.C."/>
        </authorList>
    </citation>
    <scope>NUCLEOTIDE SEQUENCE [LARGE SCALE GENOMIC DNA]</scope>
    <source>
        <strain evidence="1 2">VKM Ac-2538</strain>
    </source>
</reference>
<keyword evidence="1" id="KW-0575">Peroxidase</keyword>
<comment type="caution">
    <text evidence="1">The sequence shown here is derived from an EMBL/GenBank/DDBJ whole genome shotgun (WGS) entry which is preliminary data.</text>
</comment>
<sequence>MSLIDWPEPTARSEAIFADDREEVGFVMNASRLWAYQPTLHEGIFELLGQLVHEHGLSYRQRGILVAACASALGDSYCSVAWGTKLARVADEDLAAGVLRGDDFGLSPAEHALAEWARKVARDPNATSAPDVRALRETGWTDRQIFAITAFVALRIAFSTVNDALGARPDAEYRSVAPPAVLKAITYGRPLAD</sequence>
<keyword evidence="2" id="KW-1185">Reference proteome</keyword>